<evidence type="ECO:0000256" key="1">
    <source>
        <dbReference type="ARBA" id="ARBA00022729"/>
    </source>
</evidence>
<dbReference type="PANTHER" id="PTHR35936:SF17">
    <property type="entry name" value="ARGININE-BINDING EXTRACELLULAR PROTEIN ARTP"/>
    <property type="match status" value="1"/>
</dbReference>
<feature type="chain" id="PRO_5011527774" evidence="2">
    <location>
        <begin position="26"/>
        <end position="288"/>
    </location>
</feature>
<dbReference type="Proteomes" id="UP000199392">
    <property type="component" value="Unassembled WGS sequence"/>
</dbReference>
<dbReference type="EMBL" id="FOZW01000020">
    <property type="protein sequence ID" value="SFT24832.1"/>
    <property type="molecule type" value="Genomic_DNA"/>
</dbReference>
<dbReference type="PANTHER" id="PTHR35936">
    <property type="entry name" value="MEMBRANE-BOUND LYTIC MUREIN TRANSGLYCOSYLASE F"/>
    <property type="match status" value="1"/>
</dbReference>
<dbReference type="RefSeq" id="WP_092430850.1">
    <property type="nucleotide sequence ID" value="NZ_FNCL01000023.1"/>
</dbReference>
<feature type="signal peptide" evidence="2">
    <location>
        <begin position="1"/>
        <end position="25"/>
    </location>
</feature>
<protein>
    <submittedName>
        <fullName evidence="4">Amino acid ABC transporter substrate-binding protein, PAAT family</fullName>
    </submittedName>
</protein>
<name>A0A1I6WFX0_9RHOB</name>
<evidence type="ECO:0000313" key="4">
    <source>
        <dbReference type="EMBL" id="SFT24832.1"/>
    </source>
</evidence>
<dbReference type="InterPro" id="IPR001638">
    <property type="entry name" value="Solute-binding_3/MltF_N"/>
</dbReference>
<gene>
    <name evidence="4" type="ORF">SAMN04488050_12019</name>
</gene>
<reference evidence="5" key="1">
    <citation type="submission" date="2016-10" db="EMBL/GenBank/DDBJ databases">
        <authorList>
            <person name="Varghese N."/>
            <person name="Submissions S."/>
        </authorList>
    </citation>
    <scope>NUCLEOTIDE SEQUENCE [LARGE SCALE GENOMIC DNA]</scope>
    <source>
        <strain evidence="5">DSM 26894</strain>
    </source>
</reference>
<feature type="domain" description="Solute-binding protein family 3/N-terminal" evidence="3">
    <location>
        <begin position="49"/>
        <end position="277"/>
    </location>
</feature>
<proteinExistence type="predicted"/>
<sequence length="288" mass="30385">MTFNTLGAAIGLGAVTLLSPVAGFAQDETIASCDPAAFAAKYPALDGRKVVLGADPSTPPYAMIDPDDHETIIGSDIELANAVFSCMGLEHSVKPGAWPGLFPAVVSGQVDLMFYLYHNATRAEQGDFVTYMRAGSGAIVGEGNPAGITSKADLCGKTLSAGLGTVEERQATKWSEECVAEGHDAITVMTSTDVASGFRLVASGRADAMVTDLPLINMMLKRQPEAFDLGYEELTDWQIGAAFANDDPLAPAVFEALKIVQANGTQDEIFAKYGIEPELIISAEFKPE</sequence>
<dbReference type="OrthoDB" id="9814231at2"/>
<dbReference type="Pfam" id="PF00497">
    <property type="entry name" value="SBP_bac_3"/>
    <property type="match status" value="1"/>
</dbReference>
<dbReference type="Gene3D" id="3.40.190.10">
    <property type="entry name" value="Periplasmic binding protein-like II"/>
    <property type="match status" value="2"/>
</dbReference>
<keyword evidence="1 2" id="KW-0732">Signal</keyword>
<evidence type="ECO:0000256" key="2">
    <source>
        <dbReference type="SAM" id="SignalP"/>
    </source>
</evidence>
<evidence type="ECO:0000313" key="5">
    <source>
        <dbReference type="Proteomes" id="UP000199392"/>
    </source>
</evidence>
<organism evidence="4 5">
    <name type="scientific">Alloyangia pacifica</name>
    <dbReference type="NCBI Taxonomy" id="311180"/>
    <lineage>
        <taxon>Bacteria</taxon>
        <taxon>Pseudomonadati</taxon>
        <taxon>Pseudomonadota</taxon>
        <taxon>Alphaproteobacteria</taxon>
        <taxon>Rhodobacterales</taxon>
        <taxon>Roseobacteraceae</taxon>
        <taxon>Alloyangia</taxon>
    </lineage>
</organism>
<accession>A0A1I6WFX0</accession>
<evidence type="ECO:0000259" key="3">
    <source>
        <dbReference type="SMART" id="SM00062"/>
    </source>
</evidence>
<dbReference type="CDD" id="cd01004">
    <property type="entry name" value="PBP2_MidA_like"/>
    <property type="match status" value="1"/>
</dbReference>
<dbReference type="SMART" id="SM00062">
    <property type="entry name" value="PBPb"/>
    <property type="match status" value="1"/>
</dbReference>
<dbReference type="STRING" id="311180.SAMN04488050_12019"/>
<dbReference type="AlphaFoldDB" id="A0A1I6WFX0"/>
<keyword evidence="5" id="KW-1185">Reference proteome</keyword>
<dbReference type="SUPFAM" id="SSF53850">
    <property type="entry name" value="Periplasmic binding protein-like II"/>
    <property type="match status" value="1"/>
</dbReference>